<dbReference type="GeneID" id="34556610"/>
<name>A0A1G4BIK9_9PEZI</name>
<dbReference type="EMBL" id="MJBS01000021">
    <property type="protein sequence ID" value="OHF01136.1"/>
    <property type="molecule type" value="Genomic_DNA"/>
</dbReference>
<evidence type="ECO:0000313" key="2">
    <source>
        <dbReference type="EMBL" id="OHF01136.1"/>
    </source>
</evidence>
<evidence type="ECO:0000256" key="1">
    <source>
        <dbReference type="SAM" id="MobiDB-lite"/>
    </source>
</evidence>
<feature type="compositionally biased region" description="Acidic residues" evidence="1">
    <location>
        <begin position="72"/>
        <end position="93"/>
    </location>
</feature>
<organism evidence="2 3">
    <name type="scientific">Colletotrichum orchidophilum</name>
    <dbReference type="NCBI Taxonomy" id="1209926"/>
    <lineage>
        <taxon>Eukaryota</taxon>
        <taxon>Fungi</taxon>
        <taxon>Dikarya</taxon>
        <taxon>Ascomycota</taxon>
        <taxon>Pezizomycotina</taxon>
        <taxon>Sordariomycetes</taxon>
        <taxon>Hypocreomycetidae</taxon>
        <taxon>Glomerellales</taxon>
        <taxon>Glomerellaceae</taxon>
        <taxon>Colletotrichum</taxon>
    </lineage>
</organism>
<protein>
    <submittedName>
        <fullName evidence="2">Uncharacterized protein</fullName>
    </submittedName>
</protein>
<sequence>MMRANPGYSPQGGFEPIPSSMFALAVLTEEQEEGYHVLLDTDRYIIILVRVGDEFPRGWPPVQPDADHEEWIGDDENEAGDEDKDESDGEHTDDEVDLYLCGHDWREMPAYRIDTFFKMCREQRRVMNWMPKMEWAGQTHEEYTFTESECDTDCGTGLRRRITREAGWPGTDNEVGLGWDKAKAEKEMIELM</sequence>
<proteinExistence type="predicted"/>
<evidence type="ECO:0000313" key="3">
    <source>
        <dbReference type="Proteomes" id="UP000176998"/>
    </source>
</evidence>
<comment type="caution">
    <text evidence="2">The sequence shown here is derived from an EMBL/GenBank/DDBJ whole genome shotgun (WGS) entry which is preliminary data.</text>
</comment>
<keyword evidence="3" id="KW-1185">Reference proteome</keyword>
<accession>A0A1G4BIK9</accession>
<reference evidence="2 3" key="1">
    <citation type="submission" date="2016-09" db="EMBL/GenBank/DDBJ databases">
        <authorList>
            <person name="Capua I."/>
            <person name="De Benedictis P."/>
            <person name="Joannis T."/>
            <person name="Lombin L.H."/>
            <person name="Cattoli G."/>
        </authorList>
    </citation>
    <scope>NUCLEOTIDE SEQUENCE [LARGE SCALE GENOMIC DNA]</scope>
    <source>
        <strain evidence="2 3">IMI 309357</strain>
    </source>
</reference>
<dbReference type="OrthoDB" id="5343383at2759"/>
<dbReference type="AlphaFoldDB" id="A0A1G4BIK9"/>
<feature type="region of interest" description="Disordered" evidence="1">
    <location>
        <begin position="58"/>
        <end position="93"/>
    </location>
</feature>
<dbReference type="Proteomes" id="UP000176998">
    <property type="component" value="Unassembled WGS sequence"/>
</dbReference>
<gene>
    <name evidence="2" type="ORF">CORC01_03450</name>
</gene>
<dbReference type="RefSeq" id="XP_022478278.1">
    <property type="nucleotide sequence ID" value="XM_022615100.1"/>
</dbReference>